<organism evidence="2">
    <name type="scientific">Microbacterium sp. A8/3-1</name>
    <dbReference type="NCBI Taxonomy" id="3160749"/>
    <lineage>
        <taxon>Bacteria</taxon>
        <taxon>Bacillati</taxon>
        <taxon>Actinomycetota</taxon>
        <taxon>Actinomycetes</taxon>
        <taxon>Micrococcales</taxon>
        <taxon>Microbacteriaceae</taxon>
        <taxon>Microbacterium</taxon>
    </lineage>
</organism>
<evidence type="ECO:0008006" key="3">
    <source>
        <dbReference type="Google" id="ProtNLM"/>
    </source>
</evidence>
<dbReference type="EMBL" id="CP158357">
    <property type="protein sequence ID" value="XBX77097.1"/>
    <property type="molecule type" value="Genomic_DNA"/>
</dbReference>
<accession>A0AAU7VSN3</accession>
<dbReference type="RefSeq" id="WP_350350643.1">
    <property type="nucleotide sequence ID" value="NZ_CP158357.1"/>
</dbReference>
<sequence length="175" mass="18823">MDEWIAAWLAQEPAVRISSIALLVAICSAAAGIMGAVNGARALRLAKKQDSRKKPNLNVTYEHGSWEATDAETVYSVRVLVRNPSDSANAVSDAELLTTYSVGGRHVPLRIPRDTASAILPAQLTAGGSAQLNLQFTARPELYSGRNAEGFRLYLVDTHGTELLTDLGYIQARTS</sequence>
<gene>
    <name evidence="2" type="ORF">ABS642_14380</name>
</gene>
<keyword evidence="1" id="KW-0472">Membrane</keyword>
<reference evidence="2" key="1">
    <citation type="submission" date="2024-06" db="EMBL/GenBank/DDBJ databases">
        <title>Draft genome sequence of Microbacterium sp. strain A8/3-1, isolated from Oxytropis tragacanthoides Fisch. ex DC. Root nodules in the Altai region of Russia.</title>
        <authorList>
            <person name="Sazanova A."/>
            <person name="Guro P."/>
            <person name="Kuznetsova I."/>
            <person name="Belimov A."/>
            <person name="Safronova V."/>
        </authorList>
    </citation>
    <scope>NUCLEOTIDE SEQUENCE</scope>
    <source>
        <strain evidence="2">A8/3-1</strain>
    </source>
</reference>
<name>A0AAU7VSN3_9MICO</name>
<keyword evidence="1" id="KW-1133">Transmembrane helix</keyword>
<dbReference type="AlphaFoldDB" id="A0AAU7VSN3"/>
<keyword evidence="1" id="KW-0812">Transmembrane</keyword>
<protein>
    <recommendedName>
        <fullName evidence="3">DUF4352 domain-containing protein</fullName>
    </recommendedName>
</protein>
<proteinExistence type="predicted"/>
<feature type="transmembrane region" description="Helical" evidence="1">
    <location>
        <begin position="20"/>
        <end position="43"/>
    </location>
</feature>
<evidence type="ECO:0000256" key="1">
    <source>
        <dbReference type="SAM" id="Phobius"/>
    </source>
</evidence>
<evidence type="ECO:0000313" key="2">
    <source>
        <dbReference type="EMBL" id="XBX77097.1"/>
    </source>
</evidence>